<sequence length="115" mass="12135">MADQTPERPHIPNPRELAELLLHQLQHLDPDGIPALMVTLRLADGTYIGDANLSLPAEDGLVDAVISFSNYMDCTGGAEPAAAPLPLAEDDLTDADVDDVLTGFATLLGSEDGEL</sequence>
<dbReference type="Proteomes" id="UP001165269">
    <property type="component" value="Unassembled WGS sequence"/>
</dbReference>
<reference evidence="1" key="1">
    <citation type="submission" date="2022-03" db="EMBL/GenBank/DDBJ databases">
        <title>Streptomyces 7R015 and 7R016 isolated from Barleria lupulina in Thailand.</title>
        <authorList>
            <person name="Kanchanasin P."/>
            <person name="Phongsopitanun W."/>
            <person name="Tanasupawat S."/>
        </authorList>
    </citation>
    <scope>NUCLEOTIDE SEQUENCE</scope>
    <source>
        <strain evidence="1">7R015</strain>
    </source>
</reference>
<name>A0ABS9YQD0_9ACTN</name>
<accession>A0ABS9YQD0</accession>
<organism evidence="1 2">
    <name type="scientific">Streptomyces cylindrosporus</name>
    <dbReference type="NCBI Taxonomy" id="2927583"/>
    <lineage>
        <taxon>Bacteria</taxon>
        <taxon>Bacillati</taxon>
        <taxon>Actinomycetota</taxon>
        <taxon>Actinomycetes</taxon>
        <taxon>Kitasatosporales</taxon>
        <taxon>Streptomycetaceae</taxon>
        <taxon>Streptomyces</taxon>
    </lineage>
</organism>
<proteinExistence type="predicted"/>
<dbReference type="RefSeq" id="WP_242778749.1">
    <property type="nucleotide sequence ID" value="NZ_JALDAY010000024.1"/>
</dbReference>
<evidence type="ECO:0000313" key="2">
    <source>
        <dbReference type="Proteomes" id="UP001165269"/>
    </source>
</evidence>
<evidence type="ECO:0000313" key="1">
    <source>
        <dbReference type="EMBL" id="MCI3279119.1"/>
    </source>
</evidence>
<protein>
    <submittedName>
        <fullName evidence="1">Uncharacterized protein</fullName>
    </submittedName>
</protein>
<gene>
    <name evidence="1" type="ORF">MQP27_49455</name>
</gene>
<comment type="caution">
    <text evidence="1">The sequence shown here is derived from an EMBL/GenBank/DDBJ whole genome shotgun (WGS) entry which is preliminary data.</text>
</comment>
<dbReference type="EMBL" id="JALDAY010000024">
    <property type="protein sequence ID" value="MCI3279119.1"/>
    <property type="molecule type" value="Genomic_DNA"/>
</dbReference>
<keyword evidence="2" id="KW-1185">Reference proteome</keyword>